<dbReference type="EMBL" id="JBGBDC010000006">
    <property type="protein sequence ID" value="MEY2252314.1"/>
    <property type="molecule type" value="Genomic_DNA"/>
</dbReference>
<evidence type="ECO:0000256" key="2">
    <source>
        <dbReference type="ARBA" id="ARBA00022723"/>
    </source>
</evidence>
<comment type="catalytic activity">
    <reaction evidence="5">
        <text>N(6)-acetyl-L-lysyl-[protein] + NAD(+) + H2O = 2''-O-acetyl-ADP-D-ribose + nicotinamide + L-lysyl-[protein]</text>
        <dbReference type="Rhea" id="RHEA:43636"/>
        <dbReference type="Rhea" id="RHEA-COMP:9752"/>
        <dbReference type="Rhea" id="RHEA-COMP:10731"/>
        <dbReference type="ChEBI" id="CHEBI:15377"/>
        <dbReference type="ChEBI" id="CHEBI:17154"/>
        <dbReference type="ChEBI" id="CHEBI:29969"/>
        <dbReference type="ChEBI" id="CHEBI:57540"/>
        <dbReference type="ChEBI" id="CHEBI:61930"/>
        <dbReference type="ChEBI" id="CHEBI:83767"/>
        <dbReference type="EC" id="2.3.1.286"/>
    </reaction>
</comment>
<feature type="binding site" evidence="5">
    <location>
        <position position="274"/>
    </location>
    <ligand>
        <name>NAD(+)</name>
        <dbReference type="ChEBI" id="CHEBI:57540"/>
    </ligand>
</feature>
<keyword evidence="5" id="KW-0963">Cytoplasm</keyword>
<feature type="binding site" evidence="5">
    <location>
        <begin position="113"/>
        <end position="116"/>
    </location>
    <ligand>
        <name>NAD(+)</name>
        <dbReference type="ChEBI" id="CHEBI:57540"/>
    </ligand>
</feature>
<feature type="binding site" evidence="5">
    <location>
        <begin position="256"/>
        <end position="258"/>
    </location>
    <ligand>
        <name>NAD(+)</name>
        <dbReference type="ChEBI" id="CHEBI:57540"/>
    </ligand>
</feature>
<proteinExistence type="inferred from homology"/>
<keyword evidence="1 5" id="KW-0808">Transferase</keyword>
<dbReference type="PROSITE" id="PS50305">
    <property type="entry name" value="SIRTUIN"/>
    <property type="match status" value="1"/>
</dbReference>
<comment type="function">
    <text evidence="5">NAD-dependent protein deacetylase which modulates the activities of several enzymes which are inactive in their acetylated form.</text>
</comment>
<evidence type="ECO:0000256" key="5">
    <source>
        <dbReference type="HAMAP-Rule" id="MF_01967"/>
    </source>
</evidence>
<keyword evidence="3 5" id="KW-0862">Zinc</keyword>
<dbReference type="Proteomes" id="UP001562178">
    <property type="component" value="Unassembled WGS sequence"/>
</dbReference>
<dbReference type="InterPro" id="IPR026591">
    <property type="entry name" value="Sirtuin_cat_small_dom_sf"/>
</dbReference>
<dbReference type="InterPro" id="IPR026590">
    <property type="entry name" value="Ssirtuin_cat_dom"/>
</dbReference>
<dbReference type="SUPFAM" id="SSF52467">
    <property type="entry name" value="DHS-like NAD/FAD-binding domain"/>
    <property type="match status" value="1"/>
</dbReference>
<feature type="binding site" evidence="5 6">
    <location>
        <position position="142"/>
    </location>
    <ligand>
        <name>Zn(2+)</name>
        <dbReference type="ChEBI" id="CHEBI:29105"/>
    </ligand>
</feature>
<feature type="active site" description="Proton acceptor" evidence="5 6">
    <location>
        <position position="131"/>
    </location>
</feature>
<keyword evidence="4 5" id="KW-0520">NAD</keyword>
<evidence type="ECO:0000313" key="8">
    <source>
        <dbReference type="EMBL" id="MEY2252314.1"/>
    </source>
</evidence>
<dbReference type="InterPro" id="IPR026587">
    <property type="entry name" value="Sirtuin_class_II"/>
</dbReference>
<accession>A0ABV4B487</accession>
<reference evidence="8 9" key="1">
    <citation type="journal article" date="2016" name="Int. J. Syst. Evol. Microbiol.">
        <title>Description of Comamonas sediminis sp. nov., isolated from lagoon sediments.</title>
        <authorList>
            <person name="Subhash Y."/>
            <person name="Bang J.J."/>
            <person name="You T.H."/>
            <person name="Lee S.S."/>
        </authorList>
    </citation>
    <scope>NUCLEOTIDE SEQUENCE [LARGE SCALE GENOMIC DNA]</scope>
    <source>
        <strain evidence="8 9">JCM 31169</strain>
    </source>
</reference>
<dbReference type="HAMAP" id="MF_01967">
    <property type="entry name" value="Sirtuin_ClassII"/>
    <property type="match status" value="1"/>
</dbReference>
<dbReference type="Gene3D" id="3.40.50.1220">
    <property type="entry name" value="TPP-binding domain"/>
    <property type="match status" value="1"/>
</dbReference>
<sequence length="291" mass="31208">MPLLTDLLPQAAASTDLAALTHLLQQHRPWTVLTGAGVSTGSGIPDYRDAQGAWKRPAPVRFQDFMAETLTRQRYWARSLIGWPVFSQAQPNAAHQALAQLEQAGYVQALITQNVDGLHQRAGSQRVVDLHGRLDQVVCMGCGQHLARADFQHQLIDANPDWRHLSASAAPDGDADLAGVDFAAFQVPACPACGGILKPDVFFYGENVPAARRQEAMEHLAASGALLVVGSSLMVYSGLRFVHAAKQAGMPVAAINLGQMRDDALLDLKLAQPCAPALRSLAEWLAPARSG</sequence>
<feature type="binding site" evidence="5 6">
    <location>
        <position position="193"/>
    </location>
    <ligand>
        <name>Zn(2+)</name>
        <dbReference type="ChEBI" id="CHEBI:29105"/>
    </ligand>
</feature>
<dbReference type="InterPro" id="IPR050134">
    <property type="entry name" value="NAD-dep_sirtuin_deacylases"/>
</dbReference>
<gene>
    <name evidence="5" type="primary">cobB</name>
    <name evidence="8" type="ORF">AB7A72_14945</name>
</gene>
<feature type="binding site" evidence="5 6">
    <location>
        <position position="139"/>
    </location>
    <ligand>
        <name>Zn(2+)</name>
        <dbReference type="ChEBI" id="CHEBI:29105"/>
    </ligand>
</feature>
<comment type="subcellular location">
    <subcellularLocation>
        <location evidence="5">Cytoplasm</location>
    </subcellularLocation>
</comment>
<dbReference type="InterPro" id="IPR029035">
    <property type="entry name" value="DHS-like_NAD/FAD-binding_dom"/>
</dbReference>
<evidence type="ECO:0000259" key="7">
    <source>
        <dbReference type="PROSITE" id="PS50305"/>
    </source>
</evidence>
<dbReference type="PANTHER" id="PTHR11085:SF10">
    <property type="entry name" value="NAD-DEPENDENT PROTEIN DEACYLASE SIRTUIN-5, MITOCHONDRIAL-RELATED"/>
    <property type="match status" value="1"/>
</dbReference>
<dbReference type="EC" id="2.3.1.286" evidence="5"/>
<protein>
    <recommendedName>
        <fullName evidence="5">NAD-dependent protein deacetylase</fullName>
        <ecNumber evidence="5">2.3.1.286</ecNumber>
    </recommendedName>
    <alternativeName>
        <fullName evidence="5">Regulatory protein SIR2 homolog</fullName>
    </alternativeName>
</protein>
<dbReference type="RefSeq" id="WP_369460428.1">
    <property type="nucleotide sequence ID" value="NZ_JBGBDC010000006.1"/>
</dbReference>
<name>A0ABV4B487_9BURK</name>
<feature type="binding site" evidence="5 6">
    <location>
        <position position="190"/>
    </location>
    <ligand>
        <name>Zn(2+)</name>
        <dbReference type="ChEBI" id="CHEBI:29105"/>
    </ligand>
</feature>
<feature type="binding site" evidence="5">
    <location>
        <begin position="230"/>
        <end position="232"/>
    </location>
    <ligand>
        <name>NAD(+)</name>
        <dbReference type="ChEBI" id="CHEBI:57540"/>
    </ligand>
</feature>
<dbReference type="PANTHER" id="PTHR11085">
    <property type="entry name" value="NAD-DEPENDENT PROTEIN DEACYLASE SIRTUIN-5, MITOCHONDRIAL-RELATED"/>
    <property type="match status" value="1"/>
</dbReference>
<dbReference type="NCBIfam" id="NF003738">
    <property type="entry name" value="PRK05333.1"/>
    <property type="match status" value="1"/>
</dbReference>
<dbReference type="Gene3D" id="3.30.1600.10">
    <property type="entry name" value="SIR2/SIRT2 'Small Domain"/>
    <property type="match status" value="1"/>
</dbReference>
<comment type="caution">
    <text evidence="5">Lacks conserved residue(s) required for the propagation of feature annotation.</text>
</comment>
<evidence type="ECO:0000256" key="6">
    <source>
        <dbReference type="PROSITE-ProRule" id="PRU00236"/>
    </source>
</evidence>
<comment type="caution">
    <text evidence="8">The sequence shown here is derived from an EMBL/GenBank/DDBJ whole genome shotgun (WGS) entry which is preliminary data.</text>
</comment>
<organism evidence="8 9">
    <name type="scientific">Comamonas sediminis</name>
    <dbReference type="NCBI Taxonomy" id="1783360"/>
    <lineage>
        <taxon>Bacteria</taxon>
        <taxon>Pseudomonadati</taxon>
        <taxon>Pseudomonadota</taxon>
        <taxon>Betaproteobacteria</taxon>
        <taxon>Burkholderiales</taxon>
        <taxon>Comamonadaceae</taxon>
        <taxon>Comamonas</taxon>
    </lineage>
</organism>
<keyword evidence="9" id="KW-1185">Reference proteome</keyword>
<evidence type="ECO:0000256" key="1">
    <source>
        <dbReference type="ARBA" id="ARBA00022679"/>
    </source>
</evidence>
<comment type="cofactor">
    <cofactor evidence="5">
        <name>Zn(2+)</name>
        <dbReference type="ChEBI" id="CHEBI:29105"/>
    </cofactor>
    <text evidence="5">Binds 1 zinc ion per subunit.</text>
</comment>
<feature type="domain" description="Deacetylase sirtuin-type" evidence="7">
    <location>
        <begin position="10"/>
        <end position="291"/>
    </location>
</feature>
<dbReference type="InterPro" id="IPR003000">
    <property type="entry name" value="Sirtuin"/>
</dbReference>
<evidence type="ECO:0000256" key="4">
    <source>
        <dbReference type="ARBA" id="ARBA00023027"/>
    </source>
</evidence>
<evidence type="ECO:0000313" key="9">
    <source>
        <dbReference type="Proteomes" id="UP001562178"/>
    </source>
</evidence>
<keyword evidence="2 5" id="KW-0479">Metal-binding</keyword>
<dbReference type="Pfam" id="PF02146">
    <property type="entry name" value="SIR2"/>
    <property type="match status" value="1"/>
</dbReference>
<comment type="similarity">
    <text evidence="5">Belongs to the sirtuin family. Class II subfamily.</text>
</comment>
<evidence type="ECO:0000256" key="3">
    <source>
        <dbReference type="ARBA" id="ARBA00022833"/>
    </source>
</evidence>